<dbReference type="RefSeq" id="WP_184811691.1">
    <property type="nucleotide sequence ID" value="NZ_JACHJQ010000004.1"/>
</dbReference>
<dbReference type="Proteomes" id="UP000520767">
    <property type="component" value="Unassembled WGS sequence"/>
</dbReference>
<sequence length="148" mass="16826">MTLNSNAAHGEHSGFRGRSDVEWADPDFTVRVAGVDDLLRIQRENVEHERTRRWSSENALLRQVSSVAGVFLCPMLRNEAVGPEPESYRCWAWFVLGTDEGTQGVTLLDVGKDIFDALPELYSPTELRRVIKVTMARVMLGSRFENMW</sequence>
<dbReference type="EMBL" id="JACHJQ010000004">
    <property type="protein sequence ID" value="MBB4907500.1"/>
    <property type="molecule type" value="Genomic_DNA"/>
</dbReference>
<accession>A0A7W7VEZ9</accession>
<organism evidence="1 2">
    <name type="scientific">Actinophytocola algeriensis</name>
    <dbReference type="NCBI Taxonomy" id="1768010"/>
    <lineage>
        <taxon>Bacteria</taxon>
        <taxon>Bacillati</taxon>
        <taxon>Actinomycetota</taxon>
        <taxon>Actinomycetes</taxon>
        <taxon>Pseudonocardiales</taxon>
        <taxon>Pseudonocardiaceae</taxon>
    </lineage>
</organism>
<name>A0A7W7VEZ9_9PSEU</name>
<dbReference type="AlphaFoldDB" id="A0A7W7VEZ9"/>
<evidence type="ECO:0000313" key="1">
    <source>
        <dbReference type="EMBL" id="MBB4907500.1"/>
    </source>
</evidence>
<gene>
    <name evidence="1" type="ORF">FHR82_003742</name>
</gene>
<evidence type="ECO:0000313" key="2">
    <source>
        <dbReference type="Proteomes" id="UP000520767"/>
    </source>
</evidence>
<reference evidence="1 2" key="1">
    <citation type="submission" date="2020-08" db="EMBL/GenBank/DDBJ databases">
        <title>Genomic Encyclopedia of Type Strains, Phase III (KMG-III): the genomes of soil and plant-associated and newly described type strains.</title>
        <authorList>
            <person name="Whitman W."/>
        </authorList>
    </citation>
    <scope>NUCLEOTIDE SEQUENCE [LARGE SCALE GENOMIC DNA]</scope>
    <source>
        <strain evidence="1 2">CECT 8960</strain>
    </source>
</reference>
<keyword evidence="2" id="KW-1185">Reference proteome</keyword>
<proteinExistence type="predicted"/>
<protein>
    <submittedName>
        <fullName evidence="1">Uncharacterized protein</fullName>
    </submittedName>
</protein>
<comment type="caution">
    <text evidence="1">The sequence shown here is derived from an EMBL/GenBank/DDBJ whole genome shotgun (WGS) entry which is preliminary data.</text>
</comment>